<protein>
    <submittedName>
        <fullName evidence="11">ABC transporter permease subunit</fullName>
    </submittedName>
</protein>
<dbReference type="OrthoDB" id="15351at2157"/>
<dbReference type="RefSeq" id="WP_193435739.1">
    <property type="nucleotide sequence ID" value="NZ_CP063144.1"/>
</dbReference>
<dbReference type="EMBL" id="CP063144">
    <property type="protein sequence ID" value="QOR93934.1"/>
    <property type="molecule type" value="Genomic_DNA"/>
</dbReference>
<feature type="transmembrane region" description="Helical" evidence="9">
    <location>
        <begin position="169"/>
        <end position="191"/>
    </location>
</feature>
<comment type="subcellular location">
    <subcellularLocation>
        <location evidence="1 9">Cell membrane</location>
        <topology evidence="1 9">Multi-pass membrane protein</topology>
    </subcellularLocation>
</comment>
<evidence type="ECO:0000256" key="2">
    <source>
        <dbReference type="ARBA" id="ARBA00009306"/>
    </source>
</evidence>
<dbReference type="PANTHER" id="PTHR30183">
    <property type="entry name" value="MOLYBDENUM TRANSPORT SYSTEM PERMEASE PROTEIN MODB"/>
    <property type="match status" value="1"/>
</dbReference>
<dbReference type="KEGG" id="tcs:IMZ38_04595"/>
<keyword evidence="4" id="KW-1003">Cell membrane</keyword>
<dbReference type="SUPFAM" id="SSF161098">
    <property type="entry name" value="MetI-like"/>
    <property type="match status" value="1"/>
</dbReference>
<dbReference type="AlphaFoldDB" id="A0A7M1UT59"/>
<evidence type="ECO:0000256" key="6">
    <source>
        <dbReference type="ARBA" id="ARBA00022692"/>
    </source>
</evidence>
<dbReference type="CDD" id="cd06261">
    <property type="entry name" value="TM_PBP2"/>
    <property type="match status" value="1"/>
</dbReference>
<dbReference type="Pfam" id="PF00528">
    <property type="entry name" value="BPD_transp_1"/>
    <property type="match status" value="1"/>
</dbReference>
<evidence type="ECO:0000256" key="8">
    <source>
        <dbReference type="ARBA" id="ARBA00023136"/>
    </source>
</evidence>
<dbReference type="Proteomes" id="UP000593766">
    <property type="component" value="Chromosome"/>
</dbReference>
<keyword evidence="5" id="KW-0500">Molybdenum</keyword>
<evidence type="ECO:0000256" key="5">
    <source>
        <dbReference type="ARBA" id="ARBA00022505"/>
    </source>
</evidence>
<dbReference type="InterPro" id="IPR035906">
    <property type="entry name" value="MetI-like_sf"/>
</dbReference>
<dbReference type="GeneID" id="59454671"/>
<dbReference type="PANTHER" id="PTHR30183:SF3">
    <property type="entry name" value="MOLYBDENUM TRANSPORT SYSTEM PERMEASE PROTEIN MODB"/>
    <property type="match status" value="1"/>
</dbReference>
<evidence type="ECO:0000256" key="7">
    <source>
        <dbReference type="ARBA" id="ARBA00022989"/>
    </source>
</evidence>
<dbReference type="Gene3D" id="1.10.3720.10">
    <property type="entry name" value="MetI-like"/>
    <property type="match status" value="1"/>
</dbReference>
<feature type="transmembrane region" description="Helical" evidence="9">
    <location>
        <begin position="85"/>
        <end position="107"/>
    </location>
</feature>
<name>A0A7M1UT59_9CREN</name>
<reference evidence="11 12" key="1">
    <citation type="submission" date="2020-10" db="EMBL/GenBank/DDBJ databases">
        <title>Complete genome sequence of Thermosphaera aggregans strain 3507.</title>
        <authorList>
            <person name="Zayulina K.S."/>
            <person name="Elcheninov A.G."/>
            <person name="Toshchakov S.V."/>
            <person name="Kublanov I.V."/>
            <person name="Kochetkova T.V."/>
        </authorList>
    </citation>
    <scope>NUCLEOTIDE SEQUENCE [LARGE SCALE GENOMIC DNA]</scope>
    <source>
        <strain evidence="11 12">3507</strain>
    </source>
</reference>
<feature type="transmembrane region" description="Helical" evidence="9">
    <location>
        <begin position="227"/>
        <end position="251"/>
    </location>
</feature>
<evidence type="ECO:0000313" key="11">
    <source>
        <dbReference type="EMBL" id="QOR93934.1"/>
    </source>
</evidence>
<dbReference type="GO" id="GO:0005886">
    <property type="term" value="C:plasma membrane"/>
    <property type="evidence" value="ECO:0007669"/>
    <property type="project" value="UniProtKB-SubCell"/>
</dbReference>
<feature type="transmembrane region" description="Helical" evidence="9">
    <location>
        <begin position="7"/>
        <end position="28"/>
    </location>
</feature>
<evidence type="ECO:0000256" key="4">
    <source>
        <dbReference type="ARBA" id="ARBA00022475"/>
    </source>
</evidence>
<keyword evidence="12" id="KW-1185">Reference proteome</keyword>
<evidence type="ECO:0000256" key="3">
    <source>
        <dbReference type="ARBA" id="ARBA00022448"/>
    </source>
</evidence>
<keyword evidence="7 9" id="KW-1133">Transmembrane helix</keyword>
<dbReference type="GO" id="GO:0055085">
    <property type="term" value="P:transmembrane transport"/>
    <property type="evidence" value="ECO:0007669"/>
    <property type="project" value="InterPro"/>
</dbReference>
<keyword evidence="3 9" id="KW-0813">Transport</keyword>
<evidence type="ECO:0000259" key="10">
    <source>
        <dbReference type="PROSITE" id="PS50928"/>
    </source>
</evidence>
<proteinExistence type="inferred from homology"/>
<dbReference type="InterPro" id="IPR000515">
    <property type="entry name" value="MetI-like"/>
</dbReference>
<keyword evidence="6 9" id="KW-0812">Transmembrane</keyword>
<organism evidence="11 12">
    <name type="scientific">Thermosphaera chiliense</name>
    <dbReference type="NCBI Taxonomy" id="3402707"/>
    <lineage>
        <taxon>Archaea</taxon>
        <taxon>Thermoproteota</taxon>
        <taxon>Thermoprotei</taxon>
        <taxon>Desulfurococcales</taxon>
        <taxon>Desulfurococcaceae</taxon>
        <taxon>Thermosphaera</taxon>
    </lineage>
</organism>
<gene>
    <name evidence="11" type="ORF">IMZ38_04595</name>
</gene>
<dbReference type="PROSITE" id="PS50928">
    <property type="entry name" value="ABC_TM1"/>
    <property type="match status" value="1"/>
</dbReference>
<accession>A0A7M1UT59</accession>
<evidence type="ECO:0000256" key="9">
    <source>
        <dbReference type="RuleBase" id="RU363032"/>
    </source>
</evidence>
<feature type="domain" description="ABC transmembrane type-1" evidence="10">
    <location>
        <begin position="47"/>
        <end position="251"/>
    </location>
</feature>
<evidence type="ECO:0000256" key="1">
    <source>
        <dbReference type="ARBA" id="ARBA00004651"/>
    </source>
</evidence>
<sequence>MGELTPLSLVVGFIIAFELIVLATVFYLSISSLPSNPELFKEVRDSTILSVETSLITTLVVLMLSIPVSYWFSRQNLKGKHALRALLSIPYILSPSASGLILLIFLVKNPLGRTLNDSFEIVNDFKGIVLAQSFLAFPIALIYFTALFKTIPPSLEEVARTLGYGRLEALYRIFLPSLKPQVVSGALLVFARAFGDFGASLILGGGIRGRTVTLPIALYFINQYGDIVLLAYALSSYVLIAYLILFLTSILER</sequence>
<keyword evidence="8 9" id="KW-0472">Membrane</keyword>
<comment type="similarity">
    <text evidence="2 9">Belongs to the binding-protein-dependent transport system permease family.</text>
</comment>
<feature type="transmembrane region" description="Helical" evidence="9">
    <location>
        <begin position="127"/>
        <end position="148"/>
    </location>
</feature>
<feature type="transmembrane region" description="Helical" evidence="9">
    <location>
        <begin position="48"/>
        <end position="73"/>
    </location>
</feature>
<evidence type="ECO:0000313" key="12">
    <source>
        <dbReference type="Proteomes" id="UP000593766"/>
    </source>
</evidence>